<evidence type="ECO:0000313" key="3">
    <source>
        <dbReference type="EMBL" id="KAF2637474.1"/>
    </source>
</evidence>
<feature type="compositionally biased region" description="Polar residues" evidence="1">
    <location>
        <begin position="56"/>
        <end position="65"/>
    </location>
</feature>
<name>A0A6A6RTX4_9PLEO</name>
<protein>
    <submittedName>
        <fullName evidence="3">Uncharacterized protein</fullName>
    </submittedName>
</protein>
<feature type="compositionally biased region" description="Low complexity" evidence="1">
    <location>
        <begin position="7"/>
        <end position="23"/>
    </location>
</feature>
<keyword evidence="2" id="KW-0472">Membrane</keyword>
<reference evidence="3" key="1">
    <citation type="journal article" date="2020" name="Stud. Mycol.">
        <title>101 Dothideomycetes genomes: a test case for predicting lifestyles and emergence of pathogens.</title>
        <authorList>
            <person name="Haridas S."/>
            <person name="Albert R."/>
            <person name="Binder M."/>
            <person name="Bloem J."/>
            <person name="Labutti K."/>
            <person name="Salamov A."/>
            <person name="Andreopoulos B."/>
            <person name="Baker S."/>
            <person name="Barry K."/>
            <person name="Bills G."/>
            <person name="Bluhm B."/>
            <person name="Cannon C."/>
            <person name="Castanera R."/>
            <person name="Culley D."/>
            <person name="Daum C."/>
            <person name="Ezra D."/>
            <person name="Gonzalez J."/>
            <person name="Henrissat B."/>
            <person name="Kuo A."/>
            <person name="Liang C."/>
            <person name="Lipzen A."/>
            <person name="Lutzoni F."/>
            <person name="Magnuson J."/>
            <person name="Mondo S."/>
            <person name="Nolan M."/>
            <person name="Ohm R."/>
            <person name="Pangilinan J."/>
            <person name="Park H.-J."/>
            <person name="Ramirez L."/>
            <person name="Alfaro M."/>
            <person name="Sun H."/>
            <person name="Tritt A."/>
            <person name="Yoshinaga Y."/>
            <person name="Zwiers L.-H."/>
            <person name="Turgeon B."/>
            <person name="Goodwin S."/>
            <person name="Spatafora J."/>
            <person name="Crous P."/>
            <person name="Grigoriev I."/>
        </authorList>
    </citation>
    <scope>NUCLEOTIDE SEQUENCE</scope>
    <source>
        <strain evidence="3">CBS 473.64</strain>
    </source>
</reference>
<sequence>MANSSYLQSPVSPIQQSLPSIPSRNTSTPSLRSNVTSASATTAEATTAHSQSQTSNRSSVIQASTSPSNTLQTDWILFTLRWYFLIIPLFTSLAFAIALSIICWYSSRNYGLGKDHGSSSILFRAQWCTVRHSTHDYTLIERTWARRHVTRIQ</sequence>
<keyword evidence="2" id="KW-1133">Transmembrane helix</keyword>
<gene>
    <name evidence="3" type="ORF">P280DRAFT_106885</name>
</gene>
<feature type="transmembrane region" description="Helical" evidence="2">
    <location>
        <begin position="82"/>
        <end position="105"/>
    </location>
</feature>
<dbReference type="EMBL" id="MU006793">
    <property type="protein sequence ID" value="KAF2637474.1"/>
    <property type="molecule type" value="Genomic_DNA"/>
</dbReference>
<keyword evidence="2" id="KW-0812">Transmembrane</keyword>
<evidence type="ECO:0000256" key="1">
    <source>
        <dbReference type="SAM" id="MobiDB-lite"/>
    </source>
</evidence>
<evidence type="ECO:0000256" key="2">
    <source>
        <dbReference type="SAM" id="Phobius"/>
    </source>
</evidence>
<feature type="compositionally biased region" description="Polar residues" evidence="1">
    <location>
        <begin position="24"/>
        <end position="35"/>
    </location>
</feature>
<accession>A0A6A6RTX4</accession>
<dbReference type="Proteomes" id="UP000799753">
    <property type="component" value="Unassembled WGS sequence"/>
</dbReference>
<feature type="compositionally biased region" description="Low complexity" evidence="1">
    <location>
        <begin position="36"/>
        <end position="55"/>
    </location>
</feature>
<dbReference type="AlphaFoldDB" id="A0A6A6RTX4"/>
<organism evidence="3 4">
    <name type="scientific">Massarina eburnea CBS 473.64</name>
    <dbReference type="NCBI Taxonomy" id="1395130"/>
    <lineage>
        <taxon>Eukaryota</taxon>
        <taxon>Fungi</taxon>
        <taxon>Dikarya</taxon>
        <taxon>Ascomycota</taxon>
        <taxon>Pezizomycotina</taxon>
        <taxon>Dothideomycetes</taxon>
        <taxon>Pleosporomycetidae</taxon>
        <taxon>Pleosporales</taxon>
        <taxon>Massarineae</taxon>
        <taxon>Massarinaceae</taxon>
        <taxon>Massarina</taxon>
    </lineage>
</organism>
<keyword evidence="4" id="KW-1185">Reference proteome</keyword>
<evidence type="ECO:0000313" key="4">
    <source>
        <dbReference type="Proteomes" id="UP000799753"/>
    </source>
</evidence>
<feature type="region of interest" description="Disordered" evidence="1">
    <location>
        <begin position="1"/>
        <end position="65"/>
    </location>
</feature>
<proteinExistence type="predicted"/>